<name>A0A7X0UAI4_9BURK</name>
<accession>A0A7X0UAI4</accession>
<reference evidence="1 2" key="1">
    <citation type="submission" date="2020-08" db="EMBL/GenBank/DDBJ databases">
        <title>Functional genomics of gut bacteria from endangered species of beetles.</title>
        <authorList>
            <person name="Carlos-Shanley C."/>
        </authorList>
    </citation>
    <scope>NUCLEOTIDE SEQUENCE [LARGE SCALE GENOMIC DNA]</scope>
    <source>
        <strain evidence="1 2">S00198</strain>
    </source>
</reference>
<evidence type="ECO:0000313" key="1">
    <source>
        <dbReference type="EMBL" id="MBB6560595.1"/>
    </source>
</evidence>
<keyword evidence="2" id="KW-1185">Reference proteome</keyword>
<sequence>MNPSVARRHPPPRRGRWLFLATLLLFWMLLFASGMDRFKRPDPAAVAYTVEAQALAGVTGLRLEEAGDNASRLLVRVVLDDVPDVRITVQSRPGDGDGPDPLLGKFPGLTASREGDTLVLHWTEAPAPAGAQPRRHGKSMVWMDEIVLPAQFRHLALARARIEAQVPVERLEVAGQAIAVRGTVQHLDLWSTQCRPCGTWRVPGVAEDPAQCAERTRRGTASMEVNAARMRSLRVDARAGQLDLSETQALESAVLQLGDSVALSVDRASVLQKARGSARDAVPGLPAACGLPAAAATPVPVLSAYTAQAEAPPVRRLP</sequence>
<comment type="caution">
    <text evidence="1">The sequence shown here is derived from an EMBL/GenBank/DDBJ whole genome shotgun (WGS) entry which is preliminary data.</text>
</comment>
<proteinExistence type="predicted"/>
<gene>
    <name evidence="1" type="ORF">HNP48_003271</name>
</gene>
<evidence type="ECO:0000313" key="2">
    <source>
        <dbReference type="Proteomes" id="UP000575083"/>
    </source>
</evidence>
<dbReference type="AlphaFoldDB" id="A0A7X0UAI4"/>
<dbReference type="Proteomes" id="UP000575083">
    <property type="component" value="Unassembled WGS sequence"/>
</dbReference>
<dbReference type="RefSeq" id="WP_184858790.1">
    <property type="nucleotide sequence ID" value="NZ_JACHLK010000006.1"/>
</dbReference>
<organism evidence="1 2">
    <name type="scientific">Acidovorax soli</name>
    <dbReference type="NCBI Taxonomy" id="592050"/>
    <lineage>
        <taxon>Bacteria</taxon>
        <taxon>Pseudomonadati</taxon>
        <taxon>Pseudomonadota</taxon>
        <taxon>Betaproteobacteria</taxon>
        <taxon>Burkholderiales</taxon>
        <taxon>Comamonadaceae</taxon>
        <taxon>Acidovorax</taxon>
    </lineage>
</organism>
<dbReference type="EMBL" id="JACHLK010000006">
    <property type="protein sequence ID" value="MBB6560595.1"/>
    <property type="molecule type" value="Genomic_DNA"/>
</dbReference>
<protein>
    <submittedName>
        <fullName evidence="1">Uncharacterized protein</fullName>
    </submittedName>
</protein>